<dbReference type="EMBL" id="JBANAX010000061">
    <property type="protein sequence ID" value="KAL1223884.1"/>
    <property type="molecule type" value="Genomic_DNA"/>
</dbReference>
<proteinExistence type="predicted"/>
<evidence type="ECO:0000313" key="3">
    <source>
        <dbReference type="Proteomes" id="UP001558713"/>
    </source>
</evidence>
<sequence>MLAEFFTAISTASSMKLSRDTVHVMGKYFPKFEPLPQFSMLSSLEASFFQSSWTLSPAFFGGCPNLQSLILDLNDYLGSEKQLIKLLDVRQGFFSTLKFVKLTMPLADRATPTNLALAAYFLRNCDVLEKLSVSAAFSFNILDQIKKVPKKSLRCEIVVVD</sequence>
<comment type="caution">
    <text evidence="2">The sequence shown here is derived from an EMBL/GenBank/DDBJ whole genome shotgun (WGS) entry which is preliminary data.</text>
</comment>
<reference evidence="2 3" key="1">
    <citation type="submission" date="2024-04" db="EMBL/GenBank/DDBJ databases">
        <title>Genome assembly C_amara_ONT_v2.</title>
        <authorList>
            <person name="Yant L."/>
            <person name="Moore C."/>
            <person name="Slenker M."/>
        </authorList>
    </citation>
    <scope>NUCLEOTIDE SEQUENCE [LARGE SCALE GENOMIC DNA]</scope>
    <source>
        <tissue evidence="2">Leaf</tissue>
    </source>
</reference>
<dbReference type="InterPro" id="IPR050232">
    <property type="entry name" value="FBL13/AtMIF1-like"/>
</dbReference>
<dbReference type="PANTHER" id="PTHR31900">
    <property type="entry name" value="F-BOX/RNI SUPERFAMILY PROTEIN-RELATED"/>
    <property type="match status" value="1"/>
</dbReference>
<dbReference type="InterPro" id="IPR006566">
    <property type="entry name" value="FBD"/>
</dbReference>
<gene>
    <name evidence="2" type="ORF">V5N11_007281</name>
</gene>
<feature type="domain" description="FBD" evidence="1">
    <location>
        <begin position="91"/>
        <end position="160"/>
    </location>
</feature>
<organism evidence="2 3">
    <name type="scientific">Cardamine amara subsp. amara</name>
    <dbReference type="NCBI Taxonomy" id="228776"/>
    <lineage>
        <taxon>Eukaryota</taxon>
        <taxon>Viridiplantae</taxon>
        <taxon>Streptophyta</taxon>
        <taxon>Embryophyta</taxon>
        <taxon>Tracheophyta</taxon>
        <taxon>Spermatophyta</taxon>
        <taxon>Magnoliopsida</taxon>
        <taxon>eudicotyledons</taxon>
        <taxon>Gunneridae</taxon>
        <taxon>Pentapetalae</taxon>
        <taxon>rosids</taxon>
        <taxon>malvids</taxon>
        <taxon>Brassicales</taxon>
        <taxon>Brassicaceae</taxon>
        <taxon>Cardamineae</taxon>
        <taxon>Cardamine</taxon>
    </lineage>
</organism>
<dbReference type="PANTHER" id="PTHR31900:SF25">
    <property type="entry name" value="FBD DOMAIN-CONTAINING PROTEIN"/>
    <property type="match status" value="1"/>
</dbReference>
<keyword evidence="3" id="KW-1185">Reference proteome</keyword>
<dbReference type="AlphaFoldDB" id="A0ABD1C3L3"/>
<dbReference type="SMART" id="SM00579">
    <property type="entry name" value="FBD"/>
    <property type="match status" value="1"/>
</dbReference>
<evidence type="ECO:0000313" key="2">
    <source>
        <dbReference type="EMBL" id="KAL1223884.1"/>
    </source>
</evidence>
<evidence type="ECO:0000259" key="1">
    <source>
        <dbReference type="SMART" id="SM00579"/>
    </source>
</evidence>
<protein>
    <submittedName>
        <fullName evidence="2">F-box/FBD/LRR-repeat protein</fullName>
    </submittedName>
</protein>
<dbReference type="Proteomes" id="UP001558713">
    <property type="component" value="Unassembled WGS sequence"/>
</dbReference>
<accession>A0ABD1C3L3</accession>
<name>A0ABD1C3L3_CARAN</name>
<dbReference type="SUPFAM" id="SSF52047">
    <property type="entry name" value="RNI-like"/>
    <property type="match status" value="1"/>
</dbReference>